<comment type="caution">
    <text evidence="2">The sequence shown here is derived from an EMBL/GenBank/DDBJ whole genome shotgun (WGS) entry which is preliminary data.</text>
</comment>
<accession>A0A3M8RRW3</accession>
<gene>
    <name evidence="2" type="ORF">EC580_01740</name>
</gene>
<dbReference type="EMBL" id="RIZI01000099">
    <property type="protein sequence ID" value="RNF71055.1"/>
    <property type="molecule type" value="Genomic_DNA"/>
</dbReference>
<dbReference type="OrthoDB" id="5932432at2"/>
<dbReference type="Gene3D" id="1.25.40.10">
    <property type="entry name" value="Tetratricopeptide repeat domain"/>
    <property type="match status" value="1"/>
</dbReference>
<proteinExistence type="predicted"/>
<name>A0A3M8RRW3_9PROT</name>
<dbReference type="SUPFAM" id="SSF48452">
    <property type="entry name" value="TPR-like"/>
    <property type="match status" value="1"/>
</dbReference>
<sequence>MKISTCHASAFLVTGCLLWTYGLSAAYGDPASMIRLGRVAMTQDHPYAALSCFRSANAEIDTHPSAYRADRLSALSGIGYSALWVGNAHEAERAYRQGLLLAHSAADQKTMRIGLARALIDLGRPREAYQLLQPIHKVSHEAALQSAIAANLLAWNTLAWASLQEAAPTGHYVGPLWLQRLYGKTRNYVDFILKPRVDIGYHYSSDSDHNINQIYDAGVTIPGAGLGDNALGPTTWHVGYRQTQINDSDGQVGISALSGGWGASFDRSWQYMVRGGVGTARNWTFGQAEGQITYQPDDSWGLAVSVDRTPIRTFEAVQNHIIVNSISAGGFGRLRNVGTFAASYFHQAFSDGNQRNGVVARVTPEFYSFDSIPVNIGVQGYFRDYSSGYVPFDGYFNPQHYREALGYVIYVQKFSPFWTMRLYAGFGSQTANGTTTAAKDIFGTLTGLVSPYVQVSLTGGYTQVASAYGGGAGYHRSYVQANISIPVN</sequence>
<feature type="domain" description="PgaA membrane beta barrel" evidence="1">
    <location>
        <begin position="285"/>
        <end position="435"/>
    </location>
</feature>
<dbReference type="Pfam" id="PF21197">
    <property type="entry name" value="PgaA_barrel"/>
    <property type="match status" value="1"/>
</dbReference>
<dbReference type="AlphaFoldDB" id="A0A3M8RRW3"/>
<protein>
    <recommendedName>
        <fullName evidence="1">PgaA membrane beta barrel domain-containing protein</fullName>
    </recommendedName>
</protein>
<dbReference type="PROSITE" id="PS51257">
    <property type="entry name" value="PROKAR_LIPOPROTEIN"/>
    <property type="match status" value="1"/>
</dbReference>
<dbReference type="InterPro" id="IPR011990">
    <property type="entry name" value="TPR-like_helical_dom_sf"/>
</dbReference>
<evidence type="ECO:0000313" key="2">
    <source>
        <dbReference type="EMBL" id="RNF71055.1"/>
    </source>
</evidence>
<evidence type="ECO:0000259" key="1">
    <source>
        <dbReference type="Pfam" id="PF21197"/>
    </source>
</evidence>
<reference evidence="2" key="1">
    <citation type="submission" date="2018-10" db="EMBL/GenBank/DDBJ databases">
        <title>Acidithiobacillus sulfuriphilus sp. nov.: an extremely acidophilic sulfur-oxidizing chemolithotroph isolated from a neutral pH environment.</title>
        <authorList>
            <person name="Falagan C."/>
            <person name="Moya-Beltran A."/>
            <person name="Quatrini R."/>
            <person name="Johnson D.B."/>
        </authorList>
    </citation>
    <scope>NUCLEOTIDE SEQUENCE [LARGE SCALE GENOMIC DNA]</scope>
    <source>
        <strain evidence="2">CJ-2</strain>
    </source>
</reference>
<organism evidence="2">
    <name type="scientific">Acidithiobacillus sulfuriphilus</name>
    <dbReference type="NCBI Taxonomy" id="1867749"/>
    <lineage>
        <taxon>Bacteria</taxon>
        <taxon>Pseudomonadati</taxon>
        <taxon>Pseudomonadota</taxon>
        <taxon>Acidithiobacillia</taxon>
        <taxon>Acidithiobacillales</taxon>
        <taxon>Acidithiobacillaceae</taxon>
        <taxon>Acidithiobacillus</taxon>
    </lineage>
</organism>
<dbReference type="RefSeq" id="WP_123101636.1">
    <property type="nucleotide sequence ID" value="NZ_CP127527.1"/>
</dbReference>
<dbReference type="InterPro" id="IPR049003">
    <property type="entry name" value="PgaA_barrel"/>
</dbReference>